<evidence type="ECO:0000313" key="2">
    <source>
        <dbReference type="EMBL" id="OKP88493.1"/>
    </source>
</evidence>
<reference evidence="2 3" key="1">
    <citation type="submission" date="2016-03" db="EMBL/GenBank/DDBJ databases">
        <authorList>
            <person name="Sant'Anna F.H."/>
            <person name="Ambrosini A."/>
            <person name="Souza R."/>
            <person name="Bach E."/>
            <person name="Fernandes G."/>
            <person name="Balsanelli E."/>
            <person name="Baura V.A."/>
            <person name="Souza E.M."/>
            <person name="Passaglia L."/>
        </authorList>
    </citation>
    <scope>NUCLEOTIDE SEQUENCE [LARGE SCALE GENOMIC DNA]</scope>
    <source>
        <strain evidence="2 3">P26E</strain>
    </source>
</reference>
<protein>
    <submittedName>
        <fullName evidence="2">Uncharacterized protein</fullName>
    </submittedName>
</protein>
<gene>
    <name evidence="2" type="ORF">A3844_07250</name>
</gene>
<dbReference type="Proteomes" id="UP000186058">
    <property type="component" value="Unassembled WGS sequence"/>
</dbReference>
<keyword evidence="3" id="KW-1185">Reference proteome</keyword>
<proteinExistence type="predicted"/>
<organism evidence="2 3">
    <name type="scientific">Paenibacillus helianthi</name>
    <dbReference type="NCBI Taxonomy" id="1349432"/>
    <lineage>
        <taxon>Bacteria</taxon>
        <taxon>Bacillati</taxon>
        <taxon>Bacillota</taxon>
        <taxon>Bacilli</taxon>
        <taxon>Bacillales</taxon>
        <taxon>Paenibacillaceae</taxon>
        <taxon>Paenibacillus</taxon>
    </lineage>
</organism>
<comment type="caution">
    <text evidence="2">The sequence shown here is derived from an EMBL/GenBank/DDBJ whole genome shotgun (WGS) entry which is preliminary data.</text>
</comment>
<name>A0ABX3ETQ8_9BACL</name>
<evidence type="ECO:0000313" key="3">
    <source>
        <dbReference type="Proteomes" id="UP000186058"/>
    </source>
</evidence>
<keyword evidence="1" id="KW-1133">Transmembrane helix</keyword>
<keyword evidence="1" id="KW-0472">Membrane</keyword>
<sequence length="143" mass="16591">MKINIRYPLNIRLIIGMSILTLLCILNIIATSDRSNKLLYLAFSIVYLLIITAAVTRRLLKPKLLQLDNKVLIIKNYQLEASEISQINIERNGVIGIKPKRNRIVPIGLCFKFSNTNKEINTLIEWARNNNIEVNHKTFFKWI</sequence>
<feature type="transmembrane region" description="Helical" evidence="1">
    <location>
        <begin position="12"/>
        <end position="32"/>
    </location>
</feature>
<feature type="transmembrane region" description="Helical" evidence="1">
    <location>
        <begin position="38"/>
        <end position="60"/>
    </location>
</feature>
<evidence type="ECO:0000256" key="1">
    <source>
        <dbReference type="SAM" id="Phobius"/>
    </source>
</evidence>
<dbReference type="EMBL" id="LVWI01000030">
    <property type="protein sequence ID" value="OKP88493.1"/>
    <property type="molecule type" value="Genomic_DNA"/>
</dbReference>
<accession>A0ABX3ETQ8</accession>
<keyword evidence="1" id="KW-0812">Transmembrane</keyword>